<dbReference type="Proteomes" id="UP000325536">
    <property type="component" value="Chromosome"/>
</dbReference>
<accession>A0A5P3MRM9</accession>
<protein>
    <submittedName>
        <fullName evidence="1">Uncharacterized protein</fullName>
    </submittedName>
</protein>
<gene>
    <name evidence="1" type="ORF">D0T90_06075</name>
</gene>
<organism evidence="1 2">
    <name type="scientific">Neisseria animalis</name>
    <dbReference type="NCBI Taxonomy" id="492"/>
    <lineage>
        <taxon>Bacteria</taxon>
        <taxon>Pseudomonadati</taxon>
        <taxon>Pseudomonadota</taxon>
        <taxon>Betaproteobacteria</taxon>
        <taxon>Neisseriales</taxon>
        <taxon>Neisseriaceae</taxon>
        <taxon>Neisseria</taxon>
    </lineage>
</organism>
<dbReference type="EMBL" id="CP031699">
    <property type="protein sequence ID" value="QEY24110.1"/>
    <property type="molecule type" value="Genomic_DNA"/>
</dbReference>
<proteinExistence type="predicted"/>
<name>A0A5P3MRM9_NEIAN</name>
<keyword evidence="2" id="KW-1185">Reference proteome</keyword>
<evidence type="ECO:0000313" key="1">
    <source>
        <dbReference type="EMBL" id="QEY24110.1"/>
    </source>
</evidence>
<evidence type="ECO:0000313" key="2">
    <source>
        <dbReference type="Proteomes" id="UP000325536"/>
    </source>
</evidence>
<reference evidence="1 2" key="1">
    <citation type="submission" date="2018-08" db="EMBL/GenBank/DDBJ databases">
        <title>Neisseria animalis ATCC 49930 complete genome.</title>
        <authorList>
            <person name="Veseli I.A."/>
            <person name="Mascarenhas dos Santos A.C."/>
            <person name="Buttler R."/>
            <person name="Pombert J.-F."/>
        </authorList>
    </citation>
    <scope>NUCLEOTIDE SEQUENCE [LARGE SCALE GENOMIC DNA]</scope>
    <source>
        <strain evidence="1 2">ATCC 49930</strain>
    </source>
</reference>
<dbReference type="AlphaFoldDB" id="A0A5P3MRM9"/>
<sequence length="61" mass="7101">MAAFQTKQNKAVLYRNLTVFMPSAKRWHNDLQTAFNARWHVPTKANLYTSRLPVKKNVKAV</sequence>
<dbReference type="KEGG" id="naq:D0T90_06075"/>